<dbReference type="GO" id="GO:0016887">
    <property type="term" value="F:ATP hydrolysis activity"/>
    <property type="evidence" value="ECO:0007669"/>
    <property type="project" value="InterPro"/>
</dbReference>
<keyword evidence="1" id="KW-0813">Transport</keyword>
<comment type="caution">
    <text evidence="5">The sequence shown here is derived from an EMBL/GenBank/DDBJ whole genome shotgun (WGS) entry which is preliminary data.</text>
</comment>
<keyword evidence="2" id="KW-0547">Nucleotide-binding</keyword>
<dbReference type="PANTHER" id="PTHR42939:SF1">
    <property type="entry name" value="ABC TRANSPORTER ATP-BINDING PROTEIN ALBC-RELATED"/>
    <property type="match status" value="1"/>
</dbReference>
<dbReference type="InterPro" id="IPR051782">
    <property type="entry name" value="ABC_Transporter_VariousFunc"/>
</dbReference>
<dbReference type="Pfam" id="PF00005">
    <property type="entry name" value="ABC_tran"/>
    <property type="match status" value="1"/>
</dbReference>
<evidence type="ECO:0000256" key="1">
    <source>
        <dbReference type="ARBA" id="ARBA00022448"/>
    </source>
</evidence>
<sequence length="209" mass="23118">MDREKTNFAPSFEAVGLSLEYFHGKPVLNNLNLAIRGPQLIRLDAANGSGKSTLIEAASGYLRPSKGEVRINGHLAHDEAIRAQRRVCRSTPALHPNLSVSDHLVISANLAGVDRSEPLQRAERLGLEEWFGFRTNTLSMGTAKKLWFIMCSTGLFNVMFLDEPFNGVDQQSIEYMVSEINNWSVRSLVVLVSHTVPESLNIAQTVSLV</sequence>
<evidence type="ECO:0000259" key="4">
    <source>
        <dbReference type="Pfam" id="PF00005"/>
    </source>
</evidence>
<dbReference type="EMBL" id="QXGM01000002">
    <property type="protein sequence ID" value="RSX55212.1"/>
    <property type="molecule type" value="Genomic_DNA"/>
</dbReference>
<evidence type="ECO:0000313" key="5">
    <source>
        <dbReference type="EMBL" id="RSX55212.1"/>
    </source>
</evidence>
<dbReference type="GO" id="GO:0005524">
    <property type="term" value="F:ATP binding"/>
    <property type="evidence" value="ECO:0007669"/>
    <property type="project" value="UniProtKB-KW"/>
</dbReference>
<dbReference type="Proteomes" id="UP000287609">
    <property type="component" value="Unassembled WGS sequence"/>
</dbReference>
<gene>
    <name evidence="5" type="ORF">D2E26_1266</name>
</gene>
<evidence type="ECO:0000313" key="6">
    <source>
        <dbReference type="Proteomes" id="UP000287609"/>
    </source>
</evidence>
<protein>
    <submittedName>
        <fullName evidence="5">Bacitracin ABC transporter</fullName>
    </submittedName>
</protein>
<evidence type="ECO:0000256" key="3">
    <source>
        <dbReference type="ARBA" id="ARBA00022840"/>
    </source>
</evidence>
<dbReference type="PANTHER" id="PTHR42939">
    <property type="entry name" value="ABC TRANSPORTER ATP-BINDING PROTEIN ALBC-RELATED"/>
    <property type="match status" value="1"/>
</dbReference>
<dbReference type="InterPro" id="IPR003439">
    <property type="entry name" value="ABC_transporter-like_ATP-bd"/>
</dbReference>
<reference evidence="5 6" key="1">
    <citation type="submission" date="2018-09" db="EMBL/GenBank/DDBJ databases">
        <title>Characterization of the phylogenetic diversity of five novel species belonging to the genus Bifidobacterium.</title>
        <authorList>
            <person name="Lugli G.A."/>
            <person name="Duranti S."/>
            <person name="Milani C."/>
        </authorList>
    </citation>
    <scope>NUCLEOTIDE SEQUENCE [LARGE SCALE GENOMIC DNA]</scope>
    <source>
        <strain evidence="5 6">2036B</strain>
    </source>
</reference>
<keyword evidence="3" id="KW-0067">ATP-binding</keyword>
<keyword evidence="6" id="KW-1185">Reference proteome</keyword>
<dbReference type="InterPro" id="IPR027417">
    <property type="entry name" value="P-loop_NTPase"/>
</dbReference>
<organism evidence="5 6">
    <name type="scientific">Bifidobacterium dolichotidis</name>
    <dbReference type="NCBI Taxonomy" id="2306976"/>
    <lineage>
        <taxon>Bacteria</taxon>
        <taxon>Bacillati</taxon>
        <taxon>Actinomycetota</taxon>
        <taxon>Actinomycetes</taxon>
        <taxon>Bifidobacteriales</taxon>
        <taxon>Bifidobacteriaceae</taxon>
        <taxon>Bifidobacterium</taxon>
    </lineage>
</organism>
<dbReference type="OrthoDB" id="501320at2"/>
<dbReference type="Gene3D" id="3.40.50.300">
    <property type="entry name" value="P-loop containing nucleotide triphosphate hydrolases"/>
    <property type="match status" value="1"/>
</dbReference>
<evidence type="ECO:0000256" key="2">
    <source>
        <dbReference type="ARBA" id="ARBA00022741"/>
    </source>
</evidence>
<dbReference type="AlphaFoldDB" id="A0A430FQT9"/>
<accession>A0A430FQT9</accession>
<name>A0A430FQT9_9BIFI</name>
<dbReference type="RefSeq" id="WP_125963872.1">
    <property type="nucleotide sequence ID" value="NZ_QXGM01000002.1"/>
</dbReference>
<feature type="domain" description="ABC transporter" evidence="4">
    <location>
        <begin position="28"/>
        <end position="166"/>
    </location>
</feature>
<dbReference type="SUPFAM" id="SSF52540">
    <property type="entry name" value="P-loop containing nucleoside triphosphate hydrolases"/>
    <property type="match status" value="1"/>
</dbReference>
<proteinExistence type="predicted"/>